<evidence type="ECO:0000259" key="1">
    <source>
        <dbReference type="Pfam" id="PF12697"/>
    </source>
</evidence>
<dbReference type="RefSeq" id="WP_345645388.1">
    <property type="nucleotide sequence ID" value="NZ_BAABKB010000004.1"/>
</dbReference>
<dbReference type="SUPFAM" id="SSF53474">
    <property type="entry name" value="alpha/beta-Hydrolases"/>
    <property type="match status" value="1"/>
</dbReference>
<sequence>MNRHPLRRRVRTPLTLVATAGIAAGILAATVVPASAGRAPTAHTRKPTVVLVHGAFADATSWNGVVKKLKRDGYPVVAAANPLRGLGSDAAYVKELLAGIEGPVVLAGHSYGGAVITDAARGADNVKALVYIAAFIPDKGESALELADKFPGSTLGAALRPVTVTLPDGSRGQDLYIEQGKFHRQFAADVPKNTADIMAVTQRPVTAAALAEDSSTPAWKTVPSWALVATEDRNIPARTQHFMAERADARTVEVRASHAVSVSRPGDVSRIIEEAARATR</sequence>
<proteinExistence type="predicted"/>
<organism evidence="2 3">
    <name type="scientific">Streptomyces siamensis</name>
    <dbReference type="NCBI Taxonomy" id="1274986"/>
    <lineage>
        <taxon>Bacteria</taxon>
        <taxon>Bacillati</taxon>
        <taxon>Actinomycetota</taxon>
        <taxon>Actinomycetes</taxon>
        <taxon>Kitasatosporales</taxon>
        <taxon>Streptomycetaceae</taxon>
        <taxon>Streptomyces</taxon>
    </lineage>
</organism>
<dbReference type="EMBL" id="BAABKB010000004">
    <property type="protein sequence ID" value="GAA5005271.1"/>
    <property type="molecule type" value="Genomic_DNA"/>
</dbReference>
<name>A0ABP9IRI7_9ACTN</name>
<protein>
    <submittedName>
        <fullName evidence="2">Alpha/beta hydrolase</fullName>
    </submittedName>
</protein>
<evidence type="ECO:0000313" key="3">
    <source>
        <dbReference type="Proteomes" id="UP001501759"/>
    </source>
</evidence>
<dbReference type="PANTHER" id="PTHR37017">
    <property type="entry name" value="AB HYDROLASE-1 DOMAIN-CONTAINING PROTEIN-RELATED"/>
    <property type="match status" value="1"/>
</dbReference>
<dbReference type="Pfam" id="PF12697">
    <property type="entry name" value="Abhydrolase_6"/>
    <property type="match status" value="1"/>
</dbReference>
<evidence type="ECO:0000313" key="2">
    <source>
        <dbReference type="EMBL" id="GAA5005271.1"/>
    </source>
</evidence>
<comment type="caution">
    <text evidence="2">The sequence shown here is derived from an EMBL/GenBank/DDBJ whole genome shotgun (WGS) entry which is preliminary data.</text>
</comment>
<gene>
    <name evidence="2" type="ORF">GCM10023335_22020</name>
</gene>
<dbReference type="InterPro" id="IPR029058">
    <property type="entry name" value="AB_hydrolase_fold"/>
</dbReference>
<dbReference type="GO" id="GO:0016787">
    <property type="term" value="F:hydrolase activity"/>
    <property type="evidence" value="ECO:0007669"/>
    <property type="project" value="UniProtKB-KW"/>
</dbReference>
<dbReference type="Gene3D" id="3.40.50.1820">
    <property type="entry name" value="alpha/beta hydrolase"/>
    <property type="match status" value="1"/>
</dbReference>
<accession>A0ABP9IRI7</accession>
<keyword evidence="2" id="KW-0378">Hydrolase</keyword>
<dbReference type="PANTHER" id="PTHR37017:SF11">
    <property type="entry name" value="ESTERASE_LIPASE_THIOESTERASE DOMAIN-CONTAINING PROTEIN"/>
    <property type="match status" value="1"/>
</dbReference>
<reference evidence="3" key="1">
    <citation type="journal article" date="2019" name="Int. J. Syst. Evol. Microbiol.">
        <title>The Global Catalogue of Microorganisms (GCM) 10K type strain sequencing project: providing services to taxonomists for standard genome sequencing and annotation.</title>
        <authorList>
            <consortium name="The Broad Institute Genomics Platform"/>
            <consortium name="The Broad Institute Genome Sequencing Center for Infectious Disease"/>
            <person name="Wu L."/>
            <person name="Ma J."/>
        </authorList>
    </citation>
    <scope>NUCLEOTIDE SEQUENCE [LARGE SCALE GENOMIC DNA]</scope>
    <source>
        <strain evidence="3">JCM 18409</strain>
    </source>
</reference>
<keyword evidence="3" id="KW-1185">Reference proteome</keyword>
<feature type="domain" description="AB hydrolase-1" evidence="1">
    <location>
        <begin position="49"/>
        <end position="268"/>
    </location>
</feature>
<dbReference type="InterPro" id="IPR000073">
    <property type="entry name" value="AB_hydrolase_1"/>
</dbReference>
<dbReference type="InterPro" id="IPR052897">
    <property type="entry name" value="Sec-Metab_Biosynth_Hydrolase"/>
</dbReference>
<dbReference type="Proteomes" id="UP001501759">
    <property type="component" value="Unassembled WGS sequence"/>
</dbReference>